<dbReference type="Pfam" id="PF03445">
    <property type="entry name" value="DUF294"/>
    <property type="match status" value="1"/>
</dbReference>
<protein>
    <recommendedName>
        <fullName evidence="6">Histidine kinase</fullName>
    </recommendedName>
</protein>
<accession>A0AB72VA85</accession>
<dbReference type="InterPro" id="IPR018490">
    <property type="entry name" value="cNMP-bd_dom_sf"/>
</dbReference>
<dbReference type="Gene3D" id="3.10.580.10">
    <property type="entry name" value="CBS-domain"/>
    <property type="match status" value="1"/>
</dbReference>
<organism evidence="5">
    <name type="scientific">Corynebacterium glutamicum (strain R)</name>
    <dbReference type="NCBI Taxonomy" id="340322"/>
    <lineage>
        <taxon>Bacteria</taxon>
        <taxon>Bacillati</taxon>
        <taxon>Actinomycetota</taxon>
        <taxon>Actinomycetes</taxon>
        <taxon>Mycobacteriales</taxon>
        <taxon>Corynebacteriaceae</taxon>
        <taxon>Corynebacterium</taxon>
    </lineage>
</organism>
<dbReference type="PANTHER" id="PTHR43080:SF2">
    <property type="entry name" value="CBS DOMAIN-CONTAINING PROTEIN"/>
    <property type="match status" value="1"/>
</dbReference>
<dbReference type="AlphaFoldDB" id="A0AB72VA85"/>
<dbReference type="InterPro" id="IPR014710">
    <property type="entry name" value="RmlC-like_jellyroll"/>
</dbReference>
<dbReference type="GO" id="GO:0008773">
    <property type="term" value="F:[protein-PII] uridylyltransferase activity"/>
    <property type="evidence" value="ECO:0007669"/>
    <property type="project" value="InterPro"/>
</dbReference>
<evidence type="ECO:0000313" key="5">
    <source>
        <dbReference type="EMBL" id="BAF54348.1"/>
    </source>
</evidence>
<dbReference type="CDD" id="cd05401">
    <property type="entry name" value="NT_GlnE_GlnD_like"/>
    <property type="match status" value="1"/>
</dbReference>
<feature type="domain" description="Cyclic nucleotide-binding" evidence="3">
    <location>
        <begin position="21"/>
        <end position="128"/>
    </location>
</feature>
<dbReference type="InterPro" id="IPR000644">
    <property type="entry name" value="CBS_dom"/>
</dbReference>
<feature type="domain" description="CBS" evidence="4">
    <location>
        <begin position="225"/>
        <end position="281"/>
    </location>
</feature>
<dbReference type="InterPro" id="IPR000595">
    <property type="entry name" value="cNMP-bd_dom"/>
</dbReference>
<dbReference type="Pfam" id="PF00571">
    <property type="entry name" value="CBS"/>
    <property type="match status" value="2"/>
</dbReference>
<dbReference type="RefSeq" id="WP_011897139.1">
    <property type="nucleotide sequence ID" value="NC_009342.1"/>
</dbReference>
<dbReference type="PROSITE" id="PS51371">
    <property type="entry name" value="CBS"/>
    <property type="match status" value="2"/>
</dbReference>
<dbReference type="KEGG" id="cgt:cgR_1366"/>
<dbReference type="PROSITE" id="PS50042">
    <property type="entry name" value="CNMP_BINDING_3"/>
    <property type="match status" value="1"/>
</dbReference>
<dbReference type="Pfam" id="PF10335">
    <property type="entry name" value="DUF294_C"/>
    <property type="match status" value="1"/>
</dbReference>
<evidence type="ECO:0000256" key="1">
    <source>
        <dbReference type="ARBA" id="ARBA00023122"/>
    </source>
</evidence>
<dbReference type="SMART" id="SM00116">
    <property type="entry name" value="CBS"/>
    <property type="match status" value="2"/>
</dbReference>
<evidence type="ECO:0008006" key="6">
    <source>
        <dbReference type="Google" id="ProtNLM"/>
    </source>
</evidence>
<feature type="domain" description="CBS" evidence="4">
    <location>
        <begin position="161"/>
        <end position="217"/>
    </location>
</feature>
<dbReference type="CDD" id="cd04587">
    <property type="entry name" value="CBS_pair_CAP-ED_NT_Pol-beta-like_DUF294_assoc"/>
    <property type="match status" value="1"/>
</dbReference>
<proteinExistence type="predicted"/>
<sequence>MVNLMSVELEEIRDFLAGFEPFAQLPAEELDQLPGKMSLRYFRRGEEIIPIGVPNHYMGVIRSGAIDVLDQEGVLLDRRDAGRSFGYSTMGPERNSRYRMVAVEDSLVLRLGRDDFDELAKRNPDLNRYYSSWSKRIRAAADQLRQESSSKVLRTKLGEFKIANPISCSPDTTIMDAAIKMDEFGVSSLLVQIDGELKGIITDRDMRSRVVAKDLDIQLPVTEVMTVDPRCATSQGLAFEAMLLMSELRIHHLPIVDDGQISGIVTAADIMRLLRHDPIYLTADLSRKNSVEELANTFQSAAEVASRFIDRGASAEEVSSLLTVAADSLARRLLVLAERKFGAPPVPYCFVVVGSQGRKEMGLASDQDNALVLDNSYNDREHGQYFAALSEFVCQGLDRAGQVLCPGDMMASNPEWRKTADQWISTFHSWITAPEPDALLHAQTFFDFRGIYGEVEMAKEVHQNAVNMARGARRMHAHLASLAARRDPPLGFFRGLVVERSGEYGATMDIKKGGTAGIVQMARLYALATGSDAIGTRERLIAASGHGQVSRKGAQDLLDAFDFLAAMAFQHQARLIKVGEKPNYHIDPKTLGKMDREHLRDAFSIIKDMQSALATKYPVRNI</sequence>
<dbReference type="SUPFAM" id="SSF81301">
    <property type="entry name" value="Nucleotidyltransferase"/>
    <property type="match status" value="1"/>
</dbReference>
<dbReference type="InterPro" id="IPR005105">
    <property type="entry name" value="GlnD_Uridyltrans_N"/>
</dbReference>
<dbReference type="SMART" id="SM00100">
    <property type="entry name" value="cNMP"/>
    <property type="match status" value="1"/>
</dbReference>
<dbReference type="SUPFAM" id="SSF54631">
    <property type="entry name" value="CBS-domain pair"/>
    <property type="match status" value="1"/>
</dbReference>
<dbReference type="Pfam" id="PF00027">
    <property type="entry name" value="cNMP_binding"/>
    <property type="match status" value="1"/>
</dbReference>
<dbReference type="PANTHER" id="PTHR43080">
    <property type="entry name" value="CBS DOMAIN-CONTAINING PROTEIN CBSX3, MITOCHONDRIAL"/>
    <property type="match status" value="1"/>
</dbReference>
<name>A0AB72VA85_CORGB</name>
<dbReference type="InterPro" id="IPR018821">
    <property type="entry name" value="DUF294_put_nucleoTrafse_sb-bd"/>
</dbReference>
<evidence type="ECO:0000259" key="4">
    <source>
        <dbReference type="PROSITE" id="PS51371"/>
    </source>
</evidence>
<dbReference type="Proteomes" id="UP000006698">
    <property type="component" value="Chromosome"/>
</dbReference>
<dbReference type="Gene3D" id="2.60.120.10">
    <property type="entry name" value="Jelly Rolls"/>
    <property type="match status" value="1"/>
</dbReference>
<dbReference type="EMBL" id="AP009044">
    <property type="protein sequence ID" value="BAF54348.1"/>
    <property type="molecule type" value="Genomic_DNA"/>
</dbReference>
<evidence type="ECO:0000259" key="3">
    <source>
        <dbReference type="PROSITE" id="PS50042"/>
    </source>
</evidence>
<dbReference type="InterPro" id="IPR046342">
    <property type="entry name" value="CBS_dom_sf"/>
</dbReference>
<gene>
    <name evidence="5" type="ordered locus">cgR_1366</name>
</gene>
<evidence type="ECO:0000256" key="2">
    <source>
        <dbReference type="PROSITE-ProRule" id="PRU00703"/>
    </source>
</evidence>
<dbReference type="SUPFAM" id="SSF51206">
    <property type="entry name" value="cAMP-binding domain-like"/>
    <property type="match status" value="1"/>
</dbReference>
<reference evidence="5" key="1">
    <citation type="journal article" date="2007" name="Microbiology">
        <title>Comparative analysis of the Corynebacterium glutamicum group and complete genome sequence of strain R.</title>
        <authorList>
            <person name="Yukawa H."/>
            <person name="Omumasaba C.A."/>
            <person name="Nonaka H."/>
            <person name="Kos P."/>
            <person name="Okai N."/>
            <person name="Suzuki N."/>
            <person name="Suda M."/>
            <person name="Tsuge Y."/>
            <person name="Watanabe J."/>
            <person name="Ikeda Y."/>
            <person name="Vertes A.A."/>
            <person name="Inui M."/>
        </authorList>
    </citation>
    <scope>NUCLEOTIDE SEQUENCE</scope>
    <source>
        <strain evidence="5">R</strain>
    </source>
</reference>
<dbReference type="CDD" id="cd00038">
    <property type="entry name" value="CAP_ED"/>
    <property type="match status" value="1"/>
</dbReference>
<keyword evidence="1 2" id="KW-0129">CBS domain</keyword>
<dbReference type="InterPro" id="IPR051257">
    <property type="entry name" value="Diverse_CBS-Domain"/>
</dbReference>
<dbReference type="InterPro" id="IPR043519">
    <property type="entry name" value="NT_sf"/>
</dbReference>